<evidence type="ECO:0000256" key="1">
    <source>
        <dbReference type="ARBA" id="ARBA00023015"/>
    </source>
</evidence>
<proteinExistence type="predicted"/>
<dbReference type="AlphaFoldDB" id="A0A2S5GYL0"/>
<dbReference type="InterPro" id="IPR014757">
    <property type="entry name" value="Tscrpt_reg_IclR_C"/>
</dbReference>
<evidence type="ECO:0000313" key="6">
    <source>
        <dbReference type="EMBL" id="PPA78089.1"/>
    </source>
</evidence>
<dbReference type="SUPFAM" id="SSF46785">
    <property type="entry name" value="Winged helix' DNA-binding domain"/>
    <property type="match status" value="1"/>
</dbReference>
<dbReference type="SUPFAM" id="SSF55781">
    <property type="entry name" value="GAF domain-like"/>
    <property type="match status" value="1"/>
</dbReference>
<dbReference type="InterPro" id="IPR029016">
    <property type="entry name" value="GAF-like_dom_sf"/>
</dbReference>
<comment type="caution">
    <text evidence="6">The sequence shown here is derived from an EMBL/GenBank/DDBJ whole genome shotgun (WGS) entry which is preliminary data.</text>
</comment>
<protein>
    <submittedName>
        <fullName evidence="6">IclR family transcriptional regulator</fullName>
    </submittedName>
</protein>
<organism evidence="6 7">
    <name type="scientific">Achromobacter spanius</name>
    <dbReference type="NCBI Taxonomy" id="217203"/>
    <lineage>
        <taxon>Bacteria</taxon>
        <taxon>Pseudomonadati</taxon>
        <taxon>Pseudomonadota</taxon>
        <taxon>Betaproteobacteria</taxon>
        <taxon>Burkholderiales</taxon>
        <taxon>Alcaligenaceae</taxon>
        <taxon>Achromobacter</taxon>
    </lineage>
</organism>
<dbReference type="Proteomes" id="UP000239990">
    <property type="component" value="Unassembled WGS sequence"/>
</dbReference>
<feature type="domain" description="IclR-ED" evidence="5">
    <location>
        <begin position="72"/>
        <end position="255"/>
    </location>
</feature>
<dbReference type="GO" id="GO:0003677">
    <property type="term" value="F:DNA binding"/>
    <property type="evidence" value="ECO:0007669"/>
    <property type="project" value="UniProtKB-KW"/>
</dbReference>
<keyword evidence="3" id="KW-0804">Transcription</keyword>
<dbReference type="PANTHER" id="PTHR30136:SF24">
    <property type="entry name" value="HTH-TYPE TRANSCRIPTIONAL REPRESSOR ALLR"/>
    <property type="match status" value="1"/>
</dbReference>
<evidence type="ECO:0000259" key="4">
    <source>
        <dbReference type="PROSITE" id="PS51077"/>
    </source>
</evidence>
<evidence type="ECO:0000259" key="5">
    <source>
        <dbReference type="PROSITE" id="PS51078"/>
    </source>
</evidence>
<dbReference type="GO" id="GO:0003700">
    <property type="term" value="F:DNA-binding transcription factor activity"/>
    <property type="evidence" value="ECO:0007669"/>
    <property type="project" value="TreeGrafter"/>
</dbReference>
<dbReference type="InterPro" id="IPR036390">
    <property type="entry name" value="WH_DNA-bd_sf"/>
</dbReference>
<gene>
    <name evidence="6" type="ORF">C4E15_02040</name>
</gene>
<dbReference type="GO" id="GO:0045892">
    <property type="term" value="P:negative regulation of DNA-templated transcription"/>
    <property type="evidence" value="ECO:0007669"/>
    <property type="project" value="TreeGrafter"/>
</dbReference>
<dbReference type="Pfam" id="PF01614">
    <property type="entry name" value="IclR_C"/>
    <property type="match status" value="1"/>
</dbReference>
<evidence type="ECO:0000256" key="3">
    <source>
        <dbReference type="ARBA" id="ARBA00023163"/>
    </source>
</evidence>
<keyword evidence="1" id="KW-0805">Transcription regulation</keyword>
<dbReference type="PROSITE" id="PS51078">
    <property type="entry name" value="ICLR_ED"/>
    <property type="match status" value="1"/>
</dbReference>
<accession>A0A2S5GYL0</accession>
<keyword evidence="2" id="KW-0238">DNA-binding</keyword>
<dbReference type="FunFam" id="1.10.10.10:FF:000056">
    <property type="entry name" value="IclR family transcriptional regulator"/>
    <property type="match status" value="1"/>
</dbReference>
<dbReference type="SMART" id="SM00346">
    <property type="entry name" value="HTH_ICLR"/>
    <property type="match status" value="1"/>
</dbReference>
<dbReference type="InterPro" id="IPR013658">
    <property type="entry name" value="SGL"/>
</dbReference>
<dbReference type="EMBL" id="PREU01000001">
    <property type="protein sequence ID" value="PPA78089.1"/>
    <property type="molecule type" value="Genomic_DNA"/>
</dbReference>
<dbReference type="InterPro" id="IPR005471">
    <property type="entry name" value="Tscrpt_reg_IclR_N"/>
</dbReference>
<dbReference type="InterPro" id="IPR050707">
    <property type="entry name" value="HTH_MetabolicPath_Reg"/>
</dbReference>
<dbReference type="InterPro" id="IPR011042">
    <property type="entry name" value="6-blade_b-propeller_TolB-like"/>
</dbReference>
<sequence length="528" mass="55964">MTANTGDGTGSLEKAIDMLEAVGAAPDGLSQTDLAAQLALPRTTTYRLLATLVARGMLRRDPLRKVYRLGLRCFEMARQAYTMPDLAAAAALEMRGLRDLTGETCYLATLDGLEVISLERCDGAHSVRSAAVLGQRKPVHCTSQGKAILSVMQAAPREEIVRDMTLRSFTPHTITDRRRLNAELKITAARGYAIDDEEIVLGVRCVGAPIVDASGVVRGAISVAGPAYRLTRARVELLGPEVAQAARRIGAQLETVKPPADGTAAVAIAGPWAFHGAHPQWCPDRKSLVWADVLAPSVRRLDMSSRPPRDELAYRLENPIKGLLLDADGMLVAGGNSAVRIAQDGTINPQAAWPGATLMALCQGGNAGEAWAAFEQEEGAGCVVGVIALPTGRFEPHWAIAEPVQALQWCAKESELYAVTPASGAILILQPGHDSVRRLASMPKGSGLLSGLALDADGGIWTALCDGWSVVRFTRDGLLDRVVGLPVPCPTDLAAAGARMIVTTARQQVALDTLAKAPLSGCLFEFPL</sequence>
<evidence type="ECO:0000313" key="7">
    <source>
        <dbReference type="Proteomes" id="UP000239990"/>
    </source>
</evidence>
<reference evidence="6 7" key="1">
    <citation type="submission" date="2018-02" db="EMBL/GenBank/DDBJ databases">
        <title>Draft Genome of Achromobacter spanius stain 6.</title>
        <authorList>
            <person name="Gunasekera T.S."/>
            <person name="Radwan O."/>
            <person name="Ruiz O.N."/>
        </authorList>
    </citation>
    <scope>NUCLEOTIDE SEQUENCE [LARGE SCALE GENOMIC DNA]</scope>
    <source>
        <strain evidence="6 7">6</strain>
    </source>
</reference>
<dbReference type="Pfam" id="PF09339">
    <property type="entry name" value="HTH_IclR"/>
    <property type="match status" value="1"/>
</dbReference>
<dbReference type="InterPro" id="IPR036388">
    <property type="entry name" value="WH-like_DNA-bd_sf"/>
</dbReference>
<dbReference type="Gene3D" id="2.120.10.30">
    <property type="entry name" value="TolB, C-terminal domain"/>
    <property type="match status" value="1"/>
</dbReference>
<dbReference type="PROSITE" id="PS51077">
    <property type="entry name" value="HTH_ICLR"/>
    <property type="match status" value="1"/>
</dbReference>
<dbReference type="Gene3D" id="1.10.10.10">
    <property type="entry name" value="Winged helix-like DNA-binding domain superfamily/Winged helix DNA-binding domain"/>
    <property type="match status" value="1"/>
</dbReference>
<evidence type="ECO:0000256" key="2">
    <source>
        <dbReference type="ARBA" id="ARBA00023125"/>
    </source>
</evidence>
<feature type="domain" description="HTH iclR-type" evidence="4">
    <location>
        <begin position="9"/>
        <end position="71"/>
    </location>
</feature>
<dbReference type="Pfam" id="PF08450">
    <property type="entry name" value="SGL"/>
    <property type="match status" value="1"/>
</dbReference>
<dbReference type="OrthoDB" id="13103at2"/>
<dbReference type="SUPFAM" id="SSF63829">
    <property type="entry name" value="Calcium-dependent phosphotriesterase"/>
    <property type="match status" value="1"/>
</dbReference>
<dbReference type="Gene3D" id="3.30.450.40">
    <property type="match status" value="1"/>
</dbReference>
<dbReference type="PANTHER" id="PTHR30136">
    <property type="entry name" value="HELIX-TURN-HELIX TRANSCRIPTIONAL REGULATOR, ICLR FAMILY"/>
    <property type="match status" value="1"/>
</dbReference>
<name>A0A2S5GYL0_9BURK</name>